<evidence type="ECO:0000313" key="6">
    <source>
        <dbReference type="EMBL" id="OGY72283.1"/>
    </source>
</evidence>
<keyword evidence="3" id="KW-0732">Signal</keyword>
<gene>
    <name evidence="6" type="ORF">A3H61_00670</name>
</gene>
<organism evidence="6 7">
    <name type="scientific">Candidatus Jacksonbacteria bacterium RIFCSPLOWO2_02_FULL_44_20</name>
    <dbReference type="NCBI Taxonomy" id="1798460"/>
    <lineage>
        <taxon>Bacteria</taxon>
        <taxon>Candidatus Jacksoniibacteriota</taxon>
    </lineage>
</organism>
<dbReference type="PANTHER" id="PTHR30024">
    <property type="entry name" value="ALIPHATIC SULFONATES-BINDING PROTEIN-RELATED"/>
    <property type="match status" value="1"/>
</dbReference>
<dbReference type="InterPro" id="IPR001638">
    <property type="entry name" value="Solute-binding_3/MltF_N"/>
</dbReference>
<evidence type="ECO:0000256" key="1">
    <source>
        <dbReference type="ARBA" id="ARBA00004418"/>
    </source>
</evidence>
<comment type="subcellular location">
    <subcellularLocation>
        <location evidence="1">Periplasm</location>
    </subcellularLocation>
</comment>
<evidence type="ECO:0000256" key="2">
    <source>
        <dbReference type="ARBA" id="ARBA00010742"/>
    </source>
</evidence>
<reference evidence="6 7" key="1">
    <citation type="journal article" date="2016" name="Nat. Commun.">
        <title>Thousands of microbial genomes shed light on interconnected biogeochemical processes in an aquifer system.</title>
        <authorList>
            <person name="Anantharaman K."/>
            <person name="Brown C.T."/>
            <person name="Hug L.A."/>
            <person name="Sharon I."/>
            <person name="Castelle C.J."/>
            <person name="Probst A.J."/>
            <person name="Thomas B.C."/>
            <person name="Singh A."/>
            <person name="Wilkins M.J."/>
            <person name="Karaoz U."/>
            <person name="Brodie E.L."/>
            <person name="Williams K.H."/>
            <person name="Hubbard S.S."/>
            <person name="Banfield J.F."/>
        </authorList>
    </citation>
    <scope>NUCLEOTIDE SEQUENCE [LARGE SCALE GENOMIC DNA]</scope>
</reference>
<dbReference type="Gene3D" id="3.40.190.10">
    <property type="entry name" value="Periplasmic binding protein-like II"/>
    <property type="match status" value="2"/>
</dbReference>
<dbReference type="PANTHER" id="PTHR30024:SF47">
    <property type="entry name" value="TAURINE-BINDING PERIPLASMIC PROTEIN"/>
    <property type="match status" value="1"/>
</dbReference>
<dbReference type="AlphaFoldDB" id="A0A1G2A5V9"/>
<sequence length="332" mass="36111">MKKTYIILAVIIAGFIGIFLVLFGISNAPKTKTSAEPLRIGVNPWIGHGLYYVAKEKGFFEKEKLNVELIPVDDLGIGRQLIATDKLEALSITPETAAILGDAAISAQAVAMTDTSEGADGIIVSQDIKDIADLKGKSVAFEIGSPSHFFLSYLLDKRGLTTDDLTVVNTIAPDAGAAFVAGKVDAAVTWEPWLSKASEREGGRLLATSKETPILPAILIFRTEVIQKRPQDIQAVLRALFAAREWILANQGEAVAIIAKNFGITDQEVTEQLPTFRWFSYEDNVSEFTEGGYSAQNLIQTAGDLWLKLGLIKNKINAKNLVDSSLIKNLYK</sequence>
<evidence type="ECO:0000259" key="5">
    <source>
        <dbReference type="SMART" id="SM00062"/>
    </source>
</evidence>
<feature type="transmembrane region" description="Helical" evidence="4">
    <location>
        <begin position="6"/>
        <end position="25"/>
    </location>
</feature>
<dbReference type="EMBL" id="MHJU01000038">
    <property type="protein sequence ID" value="OGY72283.1"/>
    <property type="molecule type" value="Genomic_DNA"/>
</dbReference>
<evidence type="ECO:0000256" key="4">
    <source>
        <dbReference type="SAM" id="Phobius"/>
    </source>
</evidence>
<dbReference type="CDD" id="cd13563">
    <property type="entry name" value="PBP2_SsuA_like_6"/>
    <property type="match status" value="1"/>
</dbReference>
<keyword evidence="4" id="KW-0472">Membrane</keyword>
<accession>A0A1G2A5V9</accession>
<dbReference type="Pfam" id="PF13379">
    <property type="entry name" value="NMT1_2"/>
    <property type="match status" value="1"/>
</dbReference>
<dbReference type="GO" id="GO:0016020">
    <property type="term" value="C:membrane"/>
    <property type="evidence" value="ECO:0007669"/>
    <property type="project" value="InterPro"/>
</dbReference>
<dbReference type="Proteomes" id="UP000178315">
    <property type="component" value="Unassembled WGS sequence"/>
</dbReference>
<name>A0A1G2A5V9_9BACT</name>
<comment type="caution">
    <text evidence="6">The sequence shown here is derived from an EMBL/GenBank/DDBJ whole genome shotgun (WGS) entry which is preliminary data.</text>
</comment>
<dbReference type="InterPro" id="IPR010067">
    <property type="entry name" value="ABC_SsuA_sub-bd"/>
</dbReference>
<dbReference type="SUPFAM" id="SSF53850">
    <property type="entry name" value="Periplasmic binding protein-like II"/>
    <property type="match status" value="1"/>
</dbReference>
<feature type="domain" description="Solute-binding protein family 3/N-terminal" evidence="5">
    <location>
        <begin position="37"/>
        <end position="254"/>
    </location>
</feature>
<proteinExistence type="inferred from homology"/>
<evidence type="ECO:0000313" key="7">
    <source>
        <dbReference type="Proteomes" id="UP000178315"/>
    </source>
</evidence>
<evidence type="ECO:0000256" key="3">
    <source>
        <dbReference type="ARBA" id="ARBA00022729"/>
    </source>
</evidence>
<dbReference type="SMART" id="SM00062">
    <property type="entry name" value="PBPb"/>
    <property type="match status" value="1"/>
</dbReference>
<protein>
    <recommendedName>
        <fullName evidence="5">Solute-binding protein family 3/N-terminal domain-containing protein</fullName>
    </recommendedName>
</protein>
<keyword evidence="4" id="KW-0812">Transmembrane</keyword>
<dbReference type="NCBIfam" id="TIGR01728">
    <property type="entry name" value="SsuA_fam"/>
    <property type="match status" value="1"/>
</dbReference>
<dbReference type="GO" id="GO:0042597">
    <property type="term" value="C:periplasmic space"/>
    <property type="evidence" value="ECO:0007669"/>
    <property type="project" value="UniProtKB-SubCell"/>
</dbReference>
<dbReference type="GO" id="GO:0042626">
    <property type="term" value="F:ATPase-coupled transmembrane transporter activity"/>
    <property type="evidence" value="ECO:0007669"/>
    <property type="project" value="InterPro"/>
</dbReference>
<comment type="similarity">
    <text evidence="2">Belongs to the bacterial solute-binding protein SsuA/TauA family.</text>
</comment>
<keyword evidence="4" id="KW-1133">Transmembrane helix</keyword>